<dbReference type="Pfam" id="PF00107">
    <property type="entry name" value="ADH_zinc_N"/>
    <property type="match status" value="1"/>
</dbReference>
<dbReference type="GO" id="GO:0044550">
    <property type="term" value="P:secondary metabolite biosynthetic process"/>
    <property type="evidence" value="ECO:0007669"/>
    <property type="project" value="TreeGrafter"/>
</dbReference>
<dbReference type="InterPro" id="IPR049552">
    <property type="entry name" value="PKS_DH_N"/>
</dbReference>
<dbReference type="PANTHER" id="PTHR43775:SF49">
    <property type="entry name" value="SYNTHASE, PUTATIVE (JCVI)-RELATED"/>
    <property type="match status" value="1"/>
</dbReference>
<dbReference type="CDD" id="cd00833">
    <property type="entry name" value="PKS"/>
    <property type="match status" value="1"/>
</dbReference>
<dbReference type="Gene3D" id="3.40.47.10">
    <property type="match status" value="1"/>
</dbReference>
<dbReference type="GO" id="GO:0006633">
    <property type="term" value="P:fatty acid biosynthetic process"/>
    <property type="evidence" value="ECO:0007669"/>
    <property type="project" value="TreeGrafter"/>
</dbReference>
<dbReference type="PROSITE" id="PS52004">
    <property type="entry name" value="KS3_2"/>
    <property type="match status" value="1"/>
</dbReference>
<dbReference type="InterPro" id="IPR020806">
    <property type="entry name" value="PKS_PP-bd"/>
</dbReference>
<dbReference type="SUPFAM" id="SSF50129">
    <property type="entry name" value="GroES-like"/>
    <property type="match status" value="1"/>
</dbReference>
<dbReference type="GO" id="GO:0008168">
    <property type="term" value="F:methyltransferase activity"/>
    <property type="evidence" value="ECO:0007669"/>
    <property type="project" value="UniProtKB-KW"/>
</dbReference>
<evidence type="ECO:0000256" key="9">
    <source>
        <dbReference type="PROSITE-ProRule" id="PRU01363"/>
    </source>
</evidence>
<comment type="caution">
    <text evidence="12">The sequence shown here is derived from an EMBL/GenBank/DDBJ whole genome shotgun (WGS) entry which is preliminary data.</text>
</comment>
<evidence type="ECO:0000256" key="7">
    <source>
        <dbReference type="ARBA" id="ARBA00023268"/>
    </source>
</evidence>
<dbReference type="OrthoDB" id="329835at2759"/>
<dbReference type="InterPro" id="IPR057326">
    <property type="entry name" value="KR_dom"/>
</dbReference>
<dbReference type="InterPro" id="IPR049551">
    <property type="entry name" value="PKS_DH_C"/>
</dbReference>
<dbReference type="InterPro" id="IPR016039">
    <property type="entry name" value="Thiolase-like"/>
</dbReference>
<dbReference type="InterPro" id="IPR011032">
    <property type="entry name" value="GroES-like_sf"/>
</dbReference>
<dbReference type="Pfam" id="PF21089">
    <property type="entry name" value="PKS_DH_N"/>
    <property type="match status" value="1"/>
</dbReference>
<dbReference type="Gene3D" id="3.90.180.10">
    <property type="entry name" value="Medium-chain alcohol dehydrogenases, catalytic domain"/>
    <property type="match status" value="1"/>
</dbReference>
<dbReference type="Pfam" id="PF02801">
    <property type="entry name" value="Ketoacyl-synt_C"/>
    <property type="match status" value="1"/>
</dbReference>
<dbReference type="InterPro" id="IPR020843">
    <property type="entry name" value="ER"/>
</dbReference>
<organism evidence="12 13">
    <name type="scientific">Colletotrichum orbiculare (strain 104-T / ATCC 96160 / CBS 514.97 / LARS 414 / MAFF 240422)</name>
    <name type="common">Cucumber anthracnose fungus</name>
    <name type="synonym">Colletotrichum lagenarium</name>
    <dbReference type="NCBI Taxonomy" id="1213857"/>
    <lineage>
        <taxon>Eukaryota</taxon>
        <taxon>Fungi</taxon>
        <taxon>Dikarya</taxon>
        <taxon>Ascomycota</taxon>
        <taxon>Pezizomycotina</taxon>
        <taxon>Sordariomycetes</taxon>
        <taxon>Hypocreomycetidae</taxon>
        <taxon>Glomerellales</taxon>
        <taxon>Glomerellaceae</taxon>
        <taxon>Colletotrichum</taxon>
        <taxon>Colletotrichum orbiculare species complex</taxon>
    </lineage>
</organism>
<dbReference type="Gene3D" id="3.40.366.10">
    <property type="entry name" value="Malonyl-Coenzyme A Acyl Carrier Protein, domain 2"/>
    <property type="match status" value="1"/>
</dbReference>
<feature type="domain" description="PKS/mFAS DH" evidence="11">
    <location>
        <begin position="907"/>
        <end position="1196"/>
    </location>
</feature>
<evidence type="ECO:0000256" key="1">
    <source>
        <dbReference type="ARBA" id="ARBA00022450"/>
    </source>
</evidence>
<protein>
    <submittedName>
        <fullName evidence="12">Highly reducing polyketide synthase gloL</fullName>
    </submittedName>
</protein>
<evidence type="ECO:0000256" key="4">
    <source>
        <dbReference type="ARBA" id="ARBA00022679"/>
    </source>
</evidence>
<dbReference type="GO" id="GO:0004312">
    <property type="term" value="F:fatty acid synthase activity"/>
    <property type="evidence" value="ECO:0007669"/>
    <property type="project" value="TreeGrafter"/>
</dbReference>
<evidence type="ECO:0000256" key="6">
    <source>
        <dbReference type="ARBA" id="ARBA00023002"/>
    </source>
</evidence>
<dbReference type="InterPro" id="IPR042104">
    <property type="entry name" value="PKS_dehydratase_sf"/>
</dbReference>
<dbReference type="Pfam" id="PF00698">
    <property type="entry name" value="Acyl_transf_1"/>
    <property type="match status" value="1"/>
</dbReference>
<dbReference type="SUPFAM" id="SSF55048">
    <property type="entry name" value="Probable ACP-binding domain of malonyl-CoA ACP transacylase"/>
    <property type="match status" value="1"/>
</dbReference>
<dbReference type="PROSITE" id="PS52019">
    <property type="entry name" value="PKS_MFAS_DH"/>
    <property type="match status" value="1"/>
</dbReference>
<dbReference type="EMBL" id="AMCV02000009">
    <property type="protein sequence ID" value="TDZ22755.1"/>
    <property type="molecule type" value="Genomic_DNA"/>
</dbReference>
<evidence type="ECO:0000313" key="13">
    <source>
        <dbReference type="Proteomes" id="UP000014480"/>
    </source>
</evidence>
<feature type="active site" description="Proton acceptor; for dehydratase activity" evidence="9">
    <location>
        <position position="939"/>
    </location>
</feature>
<dbReference type="InterPro" id="IPR001227">
    <property type="entry name" value="Ac_transferase_dom_sf"/>
</dbReference>
<evidence type="ECO:0000256" key="3">
    <source>
        <dbReference type="ARBA" id="ARBA00022603"/>
    </source>
</evidence>
<keyword evidence="4" id="KW-0808">Transferase</keyword>
<feature type="region of interest" description="C-terminal hotdog fold" evidence="9">
    <location>
        <begin position="1054"/>
        <end position="1196"/>
    </location>
</feature>
<dbReference type="GO" id="GO:0032259">
    <property type="term" value="P:methylation"/>
    <property type="evidence" value="ECO:0007669"/>
    <property type="project" value="UniProtKB-KW"/>
</dbReference>
<dbReference type="InterPro" id="IPR029063">
    <property type="entry name" value="SAM-dependent_MTases_sf"/>
</dbReference>
<dbReference type="Pfam" id="PF08659">
    <property type="entry name" value="KR"/>
    <property type="match status" value="1"/>
</dbReference>
<keyword evidence="5" id="KW-0521">NADP</keyword>
<dbReference type="Gene3D" id="3.10.129.110">
    <property type="entry name" value="Polyketide synthase dehydratase"/>
    <property type="match status" value="1"/>
</dbReference>
<dbReference type="SUPFAM" id="SSF52151">
    <property type="entry name" value="FabD/lysophospholipase-like"/>
    <property type="match status" value="1"/>
</dbReference>
<dbReference type="SUPFAM" id="SSF47336">
    <property type="entry name" value="ACP-like"/>
    <property type="match status" value="1"/>
</dbReference>
<dbReference type="InterPro" id="IPR013968">
    <property type="entry name" value="PKS_KR"/>
</dbReference>
<dbReference type="CDD" id="cd05195">
    <property type="entry name" value="enoyl_red"/>
    <property type="match status" value="1"/>
</dbReference>
<dbReference type="InterPro" id="IPR016035">
    <property type="entry name" value="Acyl_Trfase/lysoPLipase"/>
</dbReference>
<dbReference type="InterPro" id="IPR049900">
    <property type="entry name" value="PKS_mFAS_DH"/>
</dbReference>
<dbReference type="SUPFAM" id="SSF51735">
    <property type="entry name" value="NAD(P)-binding Rossmann-fold domains"/>
    <property type="match status" value="2"/>
</dbReference>
<dbReference type="STRING" id="1213857.A0A484FYH1"/>
<keyword evidence="6" id="KW-0560">Oxidoreductase</keyword>
<keyword evidence="2" id="KW-0597">Phosphoprotein</keyword>
<feature type="active site" description="Proton donor; for dehydratase activity" evidence="9">
    <location>
        <position position="1116"/>
    </location>
</feature>
<evidence type="ECO:0000259" key="11">
    <source>
        <dbReference type="PROSITE" id="PS52019"/>
    </source>
</evidence>
<evidence type="ECO:0000256" key="2">
    <source>
        <dbReference type="ARBA" id="ARBA00022553"/>
    </source>
</evidence>
<dbReference type="PANTHER" id="PTHR43775">
    <property type="entry name" value="FATTY ACID SYNTHASE"/>
    <property type="match status" value="1"/>
</dbReference>
<dbReference type="InterPro" id="IPR013149">
    <property type="entry name" value="ADH-like_C"/>
</dbReference>
<dbReference type="InterPro" id="IPR016036">
    <property type="entry name" value="Malonyl_transacylase_ACP-bd"/>
</dbReference>
<dbReference type="GO" id="GO:0016491">
    <property type="term" value="F:oxidoreductase activity"/>
    <property type="evidence" value="ECO:0007669"/>
    <property type="project" value="UniProtKB-KW"/>
</dbReference>
<dbReference type="Gene3D" id="3.30.70.3290">
    <property type="match status" value="1"/>
</dbReference>
<dbReference type="SMART" id="SM00826">
    <property type="entry name" value="PKS_DH"/>
    <property type="match status" value="1"/>
</dbReference>
<accession>A0A484FYH1</accession>
<keyword evidence="1" id="KW-0596">Phosphopantetheine</keyword>
<dbReference type="SMART" id="SM00829">
    <property type="entry name" value="PKS_ER"/>
    <property type="match status" value="1"/>
</dbReference>
<reference evidence="13" key="2">
    <citation type="journal article" date="2019" name="Mol. Plant Microbe Interact.">
        <title>Genome sequence resources for four phytopathogenic fungi from the Colletotrichum orbiculare species complex.</title>
        <authorList>
            <person name="Gan P."/>
            <person name="Tsushima A."/>
            <person name="Narusaka M."/>
            <person name="Narusaka Y."/>
            <person name="Takano Y."/>
            <person name="Kubo Y."/>
            <person name="Shirasu K."/>
        </authorList>
    </citation>
    <scope>GENOME REANNOTATION</scope>
    <source>
        <strain evidence="13">104-T / ATCC 96160 / CBS 514.97 / LARS 414 / MAFF 240422</strain>
    </source>
</reference>
<gene>
    <name evidence="12" type="primary">gloL-4</name>
    <name evidence="12" type="ORF">Cob_v004403</name>
</gene>
<keyword evidence="7" id="KW-0511">Multifunctional enzyme</keyword>
<name>A0A484FYH1_COLOR</name>
<proteinExistence type="predicted"/>
<dbReference type="SMART" id="SM00823">
    <property type="entry name" value="PKS_PP"/>
    <property type="match status" value="1"/>
</dbReference>
<dbReference type="SMART" id="SM00827">
    <property type="entry name" value="PKS_AT"/>
    <property type="match status" value="1"/>
</dbReference>
<dbReference type="Pfam" id="PF00109">
    <property type="entry name" value="ketoacyl-synt"/>
    <property type="match status" value="1"/>
</dbReference>
<evidence type="ECO:0000259" key="10">
    <source>
        <dbReference type="PROSITE" id="PS52004"/>
    </source>
</evidence>
<dbReference type="GO" id="GO:0031177">
    <property type="term" value="F:phosphopantetheine binding"/>
    <property type="evidence" value="ECO:0007669"/>
    <property type="project" value="InterPro"/>
</dbReference>
<dbReference type="SMART" id="SM00825">
    <property type="entry name" value="PKS_KS"/>
    <property type="match status" value="1"/>
</dbReference>
<dbReference type="Pfam" id="PF14765">
    <property type="entry name" value="PS-DH"/>
    <property type="match status" value="1"/>
</dbReference>
<keyword evidence="8" id="KW-0012">Acyltransferase</keyword>
<dbReference type="InterPro" id="IPR014030">
    <property type="entry name" value="Ketoacyl_synth_N"/>
</dbReference>
<dbReference type="Gene3D" id="3.40.50.150">
    <property type="entry name" value="Vaccinia Virus protein VP39"/>
    <property type="match status" value="1"/>
</dbReference>
<dbReference type="InterPro" id="IPR020807">
    <property type="entry name" value="PKS_DH"/>
</dbReference>
<dbReference type="Gene3D" id="3.40.50.720">
    <property type="entry name" value="NAD(P)-binding Rossmann-like Domain"/>
    <property type="match status" value="2"/>
</dbReference>
<dbReference type="SUPFAM" id="SSF53901">
    <property type="entry name" value="Thiolase-like"/>
    <property type="match status" value="1"/>
</dbReference>
<feature type="domain" description="Ketosynthase family 3 (KS3)" evidence="10">
    <location>
        <begin position="26"/>
        <end position="444"/>
    </location>
</feature>
<dbReference type="InterPro" id="IPR036736">
    <property type="entry name" value="ACP-like_sf"/>
</dbReference>
<dbReference type="InterPro" id="IPR036291">
    <property type="entry name" value="NAD(P)-bd_dom_sf"/>
</dbReference>
<dbReference type="SUPFAM" id="SSF53335">
    <property type="entry name" value="S-adenosyl-L-methionine-dependent methyltransferases"/>
    <property type="match status" value="1"/>
</dbReference>
<dbReference type="InterPro" id="IPR014043">
    <property type="entry name" value="Acyl_transferase_dom"/>
</dbReference>
<reference evidence="13" key="1">
    <citation type="journal article" date="2013" name="New Phytol.">
        <title>Comparative genomic and transcriptomic analyses reveal the hemibiotrophic stage shift of Colletotrichum fungi.</title>
        <authorList>
            <person name="Gan P."/>
            <person name="Ikeda K."/>
            <person name="Irieda H."/>
            <person name="Narusaka M."/>
            <person name="O'Connell R.J."/>
            <person name="Narusaka Y."/>
            <person name="Takano Y."/>
            <person name="Kubo Y."/>
            <person name="Shirasu K."/>
        </authorList>
    </citation>
    <scope>NUCLEOTIDE SEQUENCE [LARGE SCALE GENOMIC DNA]</scope>
    <source>
        <strain evidence="13">104-T / ATCC 96160 / CBS 514.97 / LARS 414 / MAFF 240422</strain>
    </source>
</reference>
<feature type="region of interest" description="N-terminal hotdog fold" evidence="9">
    <location>
        <begin position="907"/>
        <end position="1036"/>
    </location>
</feature>
<dbReference type="InterPro" id="IPR050091">
    <property type="entry name" value="PKS_NRPS_Biosynth_Enz"/>
</dbReference>
<dbReference type="InterPro" id="IPR032821">
    <property type="entry name" value="PKS_assoc"/>
</dbReference>
<evidence type="ECO:0000256" key="5">
    <source>
        <dbReference type="ARBA" id="ARBA00022857"/>
    </source>
</evidence>
<sequence>MGIFEDPGQRGHGVLPGQPFNDKPAYEPIAIIGMGMRLPGRVNNAQDYWDLLVNGLSGICRVPESRYNIDTWLGPGRENHVPTENGYFLDDLNLAHVDPSFWSFTKQEAELMDPRQRLFLEVAYEALQNSGAAKFRGTDVGVYVGTMGDDWSQIESHDEQNLDQVRPDVYGDYIIANRASYEFDLTGPSIVVRTACSASLVALHMACRDLQSGDCSSALVGGVNLILTPRDTAVMHQQGVLSATASCKSFDADADGFARGEGVSAIHIKKLSDAVRDGDPIRAVIRSTCVSGNGRTPGLTTPNSKSHEKLMRRGHALAGITDLSKTAMVECHGTGTAIGDPLEVGAVANIWGEHGIYIGSVKPNIGHGEGASGLSSVIKMILALENSTIPPNINFETPNPKIPWESAKLTVPTKALPWPRDKLERVSVNSFGIGGSNAHILLESAKCFGVPWSKFQEPSIICPPPFQLLAVSAAHSESLRSGLDGTEEYLVRTEAKPEDVAYTLLRREALPCRVFCVTDGSGPLQFSQLTNADQAASSLVWVFTGQGAQWAQMGKELLESNTLFQQRIGHLDNVLAKLENPPPWTLRELLMAPKEASRLAEAEFSQPCLAAIQIALVDLLRFWGVRPHAVVGHSSGETAAAYASGAITAEDAIRIAYHRGQITLVIKAAHNGSMAAIGLGRARVERFLRPGVIVGCENSPQNVTLSGDAETLAEVMRDIGNVHPDVLVRGLRVECGYHSHHMKAAESDFASRLDGLFKPQKPVIPFYSSVTGNLNDDMSPSYWVRNVVSPVLFSTAVDSVINDFKSLTLVEIGPHSALAGPLRQIATVNNRNIPYIPTLVRNQDAFSYALKTAGELWAKGVDIDLSKVIPPGRILTDMPTYHWHYDQGYWRESRLSRAWRKREFDHHELLGTRVEEISDACPSWRCKLRVEDAPWLRDHVIFGETVFPASGFLSMAGEALRQLSGLDDYTLQDVRLDTALVLDDGPIELVTVLHPSDVHSTRESTCYDFSVSSLKEGSSVWTKHVRGRCMAGFDLDRVPSQHLGGPWQDSTRLPRKVSASSFYQTWSRFGLHYGPRFRNLEGISADVHRADALATLPDKLSPYERKSYSVHPTILDSGIHFAMISACSGLERNYKKLEVPTYIKEVYVGRPHKEMKLQAMTDFESHESSIIGVSESQVVLQVMGLQVDVLHGGSTAADADPHAGVILDWKPDIDFMDPSKILSKRAPEAHIANLDKLVLACIVETRWQPQFHPATQPHLVRLKDWLDNIYRQAMAGECHGAVNASEIAAMSRDARRDLILQTYQACRGTSAEPAATSIVKIYDPDFAILRGEEVAANEFSSEVVLQSFVEIMDDVDLSLFLQLLGHKNPSQSILHIEAGWQGAKPLARLLSTISYTEHGDSSFGRYVCTGKSQEPPETILALTDEAAAVSYSRLDMAEDVIQQGLKPESFDLVIWPHSIPPTSSSLKNIRKLLRPSGRLVIKAMNPASRILRYMYDQFPEHNTQLASADDGTNLQVQLDEAGFNGSAATTFAGEHSKITIATPLSDHWKTKRASIICRDRNHPLVREAAGALLTRGLSLDYCGLGQDLPWGQPVVCLLDLESPFFHTITAKDWESLKKSVSSAQDEKMLWVTGASQIKCQNPDYSLALGITRSLRRELSIDLVTLELESFDVDGWGAMAYILTTMDQRFTGGDVDPDFEYAFSQGVIQTCRFHRTKVSEQLKESSQDGPKQLKAKTSAEITTLRWEDARSTTITGDVVEIDVKAFGLNSGNTSHLTNAASGKRHRNQNVAIIEGSGVVQRVGTDARKLRVGDRVAFFHKGAPSTSIVVQESLCVPVPETMTFEEAASIPQNYGTAFHGLLELGKLRKGQSVLIWTAGGGDTVGLAAIQLAKTMGAEVFCAVPDLEQSNYVSSMFGFRGGEVPFGTAMAISREVFEMTRGRGVDVVFGCMSRESLQASWTGLAPFGTLIQQGCSSKEEVDIMLQRPEQGRTFCHLDIGDLATHSPSECARLMEQGLVFHKLGLSKDLPITKMEASQVDEAIHHLQQQKSPGNVILTVPEDHTKLRALPVRTKTHLRPDRTYVFVGGLGGLGQAAARFLAERGARDLIFFSRSAEETAEGHPGYFEELRAMGCNVQAVSGSVSDMDDVAKMVGLAASPIAGIMQAAMVLQDANFADMTFSQWEATVQPKVKGTWNLHHALKAQGEPLDFFLLFSSLSGLGGQIGQANYAAANAFLDAFVQFRHSQGLACSVLDIGIMEDIGVLSREKARLEALRATSQHCLHEQDLLDALELMIRRSHAASADSTRKAGYTNPSQVAIGVRSSSSTNRTGWRRDARAGFLEDGATATGDGDESASGETLKEFLQTCSSDPARLDSEAAGIFLAKEIGIALQDFMMHHDGRVDISLPLQTDSLVTVELRNWIRQKMGVSLTVMELRTAPSVLAIGEAVANRLRS</sequence>
<evidence type="ECO:0000313" key="12">
    <source>
        <dbReference type="EMBL" id="TDZ22755.1"/>
    </source>
</evidence>
<dbReference type="InterPro" id="IPR020841">
    <property type="entry name" value="PKS_Beta-ketoAc_synthase_dom"/>
</dbReference>
<keyword evidence="13" id="KW-1185">Reference proteome</keyword>
<dbReference type="Pfam" id="PF16197">
    <property type="entry name" value="KAsynt_C_assoc"/>
    <property type="match status" value="1"/>
</dbReference>
<dbReference type="Proteomes" id="UP000014480">
    <property type="component" value="Unassembled WGS sequence"/>
</dbReference>
<dbReference type="InterPro" id="IPR014031">
    <property type="entry name" value="Ketoacyl_synth_C"/>
</dbReference>
<dbReference type="SMART" id="SM00822">
    <property type="entry name" value="PKS_KR"/>
    <property type="match status" value="1"/>
</dbReference>
<keyword evidence="3" id="KW-0489">Methyltransferase</keyword>
<evidence type="ECO:0000256" key="8">
    <source>
        <dbReference type="ARBA" id="ARBA00023315"/>
    </source>
</evidence>